<organism evidence="8 9">
    <name type="scientific">Rotaria sordida</name>
    <dbReference type="NCBI Taxonomy" id="392033"/>
    <lineage>
        <taxon>Eukaryota</taxon>
        <taxon>Metazoa</taxon>
        <taxon>Spiralia</taxon>
        <taxon>Gnathifera</taxon>
        <taxon>Rotifera</taxon>
        <taxon>Eurotatoria</taxon>
        <taxon>Bdelloidea</taxon>
        <taxon>Philodinida</taxon>
        <taxon>Philodinidae</taxon>
        <taxon>Rotaria</taxon>
    </lineage>
</organism>
<dbReference type="InterPro" id="IPR001841">
    <property type="entry name" value="Znf_RING"/>
</dbReference>
<gene>
    <name evidence="8" type="ORF">SEV965_LOCUS5029</name>
</gene>
<proteinExistence type="predicted"/>
<dbReference type="GO" id="GO:0004842">
    <property type="term" value="F:ubiquitin-protein transferase activity"/>
    <property type="evidence" value="ECO:0007669"/>
    <property type="project" value="InterPro"/>
</dbReference>
<dbReference type="InterPro" id="IPR003613">
    <property type="entry name" value="Ubox_domain"/>
</dbReference>
<accession>A0A813YTN0</accession>
<keyword evidence="3 5" id="KW-0863">Zinc-finger</keyword>
<dbReference type="InterPro" id="IPR001258">
    <property type="entry name" value="NHL_repeat"/>
</dbReference>
<dbReference type="SUPFAM" id="SSF52047">
    <property type="entry name" value="RNI-like"/>
    <property type="match status" value="1"/>
</dbReference>
<evidence type="ECO:0000256" key="4">
    <source>
        <dbReference type="ARBA" id="ARBA00022833"/>
    </source>
</evidence>
<dbReference type="PANTHER" id="PTHR24114">
    <property type="entry name" value="LEUCINE RICH REPEAT FAMILY PROTEIN"/>
    <property type="match status" value="1"/>
</dbReference>
<dbReference type="PROSITE" id="PS51125">
    <property type="entry name" value="NHL"/>
    <property type="match status" value="2"/>
</dbReference>
<evidence type="ECO:0000256" key="1">
    <source>
        <dbReference type="ARBA" id="ARBA00022723"/>
    </source>
</evidence>
<feature type="repeat" description="NHL" evidence="6">
    <location>
        <begin position="624"/>
        <end position="661"/>
    </location>
</feature>
<dbReference type="InterPro" id="IPR001611">
    <property type="entry name" value="Leu-rich_rpt"/>
</dbReference>
<dbReference type="InterPro" id="IPR017907">
    <property type="entry name" value="Znf_RING_CS"/>
</dbReference>
<dbReference type="EMBL" id="CAJNOU010000149">
    <property type="protein sequence ID" value="CAF0888979.1"/>
    <property type="molecule type" value="Genomic_DNA"/>
</dbReference>
<sequence>MAKKSKSAYEYMNEISIDNYLKCPICTDPFLDPVSTPCKHTFCRRCIVTWLELHKTSCPSCREILSKEDLTSISVIFIHGMLNEILVKCTLCDEINLQRGNFQNHINNLCPKADVSCSINNDTSCSWIGSRDQLEIHQSKCKIYQSKLMSNTNCIKDQRSKTLTVDRKENVVNESTNPRELELEDYIIRSADWLIELSERLMINSDMSIVVEQAIIRKQCTILILSENHIDASGALILAKALSNNTSLIRLELQYDCIGDRGVDYLADALSVNKCLKVLDLRDNNITHEGARHLANMLKKNQTLTSLLLNSNHIDDRGVRLLADALIDNTSLRQLSLFQTKEIRSRREEDEFAENDLRQFQEKINKLRQSFERLNQPNNIKVITSQIGQVDWNRLISVEKQQERVVLRSSHIDIGATWSPNGTTVAGDSEQGNRLNQLNSPQGICVDNEDQVVYIADWCNHRIMKWKFDLTDGEIVAGGNGAGNRMDQLNNPLDVIIDKETDNLIICDSGNQRVVQWPCRNASRGQTIISNIDCRGLAMDDNRFLYVSNYNKSEVQRWRIGDSQGTVVAGGNGKGIHLNQLNGPQYVFVDQDHSVYISDMNNYRVMKWLQGAQEGIIVAGGQGKGNTLSQLSSPYGVIVDPLGTVYVADCGNHQIVRWSNGAREGTVIVGGNGCGNKPNQLNYPVGFSFDQYGNLYVSDNGNSRIQRFNINTNSRS</sequence>
<evidence type="ECO:0000313" key="9">
    <source>
        <dbReference type="Proteomes" id="UP000663889"/>
    </source>
</evidence>
<dbReference type="Gene3D" id="2.40.10.500">
    <property type="match status" value="1"/>
</dbReference>
<evidence type="ECO:0000259" key="7">
    <source>
        <dbReference type="PROSITE" id="PS50089"/>
    </source>
</evidence>
<feature type="domain" description="RING-type" evidence="7">
    <location>
        <begin position="23"/>
        <end position="62"/>
    </location>
</feature>
<dbReference type="SMART" id="SM00504">
    <property type="entry name" value="Ubox"/>
    <property type="match status" value="1"/>
</dbReference>
<dbReference type="Gene3D" id="2.120.10.30">
    <property type="entry name" value="TolB, C-terminal domain"/>
    <property type="match status" value="1"/>
</dbReference>
<dbReference type="Gene3D" id="3.30.40.10">
    <property type="entry name" value="Zinc/RING finger domain, C3HC4 (zinc finger)"/>
    <property type="match status" value="2"/>
</dbReference>
<dbReference type="SUPFAM" id="SSF49599">
    <property type="entry name" value="TRAF domain-like"/>
    <property type="match status" value="1"/>
</dbReference>
<evidence type="ECO:0000256" key="3">
    <source>
        <dbReference type="ARBA" id="ARBA00022771"/>
    </source>
</evidence>
<dbReference type="SUPFAM" id="SSF63825">
    <property type="entry name" value="YWTD domain"/>
    <property type="match status" value="1"/>
</dbReference>
<dbReference type="Pfam" id="PF13516">
    <property type="entry name" value="LRR_6"/>
    <property type="match status" value="2"/>
</dbReference>
<dbReference type="Proteomes" id="UP000663889">
    <property type="component" value="Unassembled WGS sequence"/>
</dbReference>
<protein>
    <recommendedName>
        <fullName evidence="7">RING-type domain-containing protein</fullName>
    </recommendedName>
</protein>
<dbReference type="InterPro" id="IPR032675">
    <property type="entry name" value="LRR_dom_sf"/>
</dbReference>
<feature type="repeat" description="NHL" evidence="6">
    <location>
        <begin position="437"/>
        <end position="469"/>
    </location>
</feature>
<evidence type="ECO:0000313" key="8">
    <source>
        <dbReference type="EMBL" id="CAF0888979.1"/>
    </source>
</evidence>
<dbReference type="CDD" id="cd05819">
    <property type="entry name" value="NHL"/>
    <property type="match status" value="1"/>
</dbReference>
<dbReference type="InterPro" id="IPR052394">
    <property type="entry name" value="LRR-containing"/>
</dbReference>
<dbReference type="SMART" id="SM00184">
    <property type="entry name" value="RING"/>
    <property type="match status" value="1"/>
</dbReference>
<dbReference type="SMART" id="SM00368">
    <property type="entry name" value="LRR_RI"/>
    <property type="match status" value="4"/>
</dbReference>
<dbReference type="GO" id="GO:0016567">
    <property type="term" value="P:protein ubiquitination"/>
    <property type="evidence" value="ECO:0007669"/>
    <property type="project" value="InterPro"/>
</dbReference>
<evidence type="ECO:0000256" key="5">
    <source>
        <dbReference type="PROSITE-ProRule" id="PRU00175"/>
    </source>
</evidence>
<name>A0A813YTN0_9BILA</name>
<keyword evidence="2" id="KW-0677">Repeat</keyword>
<dbReference type="InterPro" id="IPR011042">
    <property type="entry name" value="6-blade_b-propeller_TolB-like"/>
</dbReference>
<evidence type="ECO:0000256" key="2">
    <source>
        <dbReference type="ARBA" id="ARBA00022737"/>
    </source>
</evidence>
<keyword evidence="4" id="KW-0862">Zinc</keyword>
<dbReference type="SUPFAM" id="SSF63829">
    <property type="entry name" value="Calcium-dependent phosphotriesterase"/>
    <property type="match status" value="1"/>
</dbReference>
<dbReference type="PROSITE" id="PS50089">
    <property type="entry name" value="ZF_RING_2"/>
    <property type="match status" value="1"/>
</dbReference>
<dbReference type="PROSITE" id="PS00518">
    <property type="entry name" value="ZF_RING_1"/>
    <property type="match status" value="1"/>
</dbReference>
<dbReference type="GO" id="GO:0008270">
    <property type="term" value="F:zinc ion binding"/>
    <property type="evidence" value="ECO:0007669"/>
    <property type="project" value="UniProtKB-KW"/>
</dbReference>
<comment type="caution">
    <text evidence="8">The sequence shown here is derived from an EMBL/GenBank/DDBJ whole genome shotgun (WGS) entry which is preliminary data.</text>
</comment>
<dbReference type="Pfam" id="PF01436">
    <property type="entry name" value="NHL"/>
    <property type="match status" value="3"/>
</dbReference>
<dbReference type="PANTHER" id="PTHR24114:SF2">
    <property type="entry name" value="F-BOX DOMAIN-CONTAINING PROTEIN-RELATED"/>
    <property type="match status" value="1"/>
</dbReference>
<keyword evidence="1" id="KW-0479">Metal-binding</keyword>
<dbReference type="SUPFAM" id="SSF57850">
    <property type="entry name" value="RING/U-box"/>
    <property type="match status" value="1"/>
</dbReference>
<dbReference type="Gene3D" id="3.80.10.10">
    <property type="entry name" value="Ribonuclease Inhibitor"/>
    <property type="match status" value="1"/>
</dbReference>
<reference evidence="8" key="1">
    <citation type="submission" date="2021-02" db="EMBL/GenBank/DDBJ databases">
        <authorList>
            <person name="Nowell W R."/>
        </authorList>
    </citation>
    <scope>NUCLEOTIDE SEQUENCE</scope>
</reference>
<dbReference type="InterPro" id="IPR013083">
    <property type="entry name" value="Znf_RING/FYVE/PHD"/>
</dbReference>
<evidence type="ECO:0000256" key="6">
    <source>
        <dbReference type="PROSITE-ProRule" id="PRU00504"/>
    </source>
</evidence>
<dbReference type="Pfam" id="PF13923">
    <property type="entry name" value="zf-C3HC4_2"/>
    <property type="match status" value="1"/>
</dbReference>
<dbReference type="AlphaFoldDB" id="A0A813YTN0"/>